<comment type="subcellular location">
    <subcellularLocation>
        <location evidence="1">Cell membrane</location>
        <topology evidence="1">Multi-pass membrane protein</topology>
    </subcellularLocation>
</comment>
<feature type="transmembrane region" description="Helical" evidence="6">
    <location>
        <begin position="35"/>
        <end position="54"/>
    </location>
</feature>
<evidence type="ECO:0000256" key="3">
    <source>
        <dbReference type="ARBA" id="ARBA00022692"/>
    </source>
</evidence>
<dbReference type="Proteomes" id="UP000198870">
    <property type="component" value="Unassembled WGS sequence"/>
</dbReference>
<keyword evidence="4 6" id="KW-1133">Transmembrane helix</keyword>
<keyword evidence="5 6" id="KW-0472">Membrane</keyword>
<keyword evidence="3 6" id="KW-0812">Transmembrane</keyword>
<dbReference type="STRING" id="419481.SAMN05216233_101188"/>
<feature type="transmembrane region" description="Helical" evidence="6">
    <location>
        <begin position="75"/>
        <end position="95"/>
    </location>
</feature>
<organism evidence="7 8">
    <name type="scientific">Desulfoluna spongiiphila</name>
    <dbReference type="NCBI Taxonomy" id="419481"/>
    <lineage>
        <taxon>Bacteria</taxon>
        <taxon>Pseudomonadati</taxon>
        <taxon>Thermodesulfobacteriota</taxon>
        <taxon>Desulfobacteria</taxon>
        <taxon>Desulfobacterales</taxon>
        <taxon>Desulfolunaceae</taxon>
        <taxon>Desulfoluna</taxon>
    </lineage>
</organism>
<keyword evidence="2" id="KW-1003">Cell membrane</keyword>
<accession>A0A1G5AHH2</accession>
<gene>
    <name evidence="7" type="ORF">SAMN05216233_101188</name>
</gene>
<dbReference type="Pfam" id="PF03899">
    <property type="entry name" value="ATP-synt_I"/>
    <property type="match status" value="1"/>
</dbReference>
<evidence type="ECO:0000256" key="5">
    <source>
        <dbReference type="ARBA" id="ARBA00023136"/>
    </source>
</evidence>
<keyword evidence="8" id="KW-1185">Reference proteome</keyword>
<reference evidence="7 8" key="1">
    <citation type="submission" date="2016-10" db="EMBL/GenBank/DDBJ databases">
        <authorList>
            <person name="de Groot N.N."/>
        </authorList>
    </citation>
    <scope>NUCLEOTIDE SEQUENCE [LARGE SCALE GENOMIC DNA]</scope>
    <source>
        <strain evidence="7 8">AA1</strain>
    </source>
</reference>
<feature type="transmembrane region" description="Helical" evidence="6">
    <location>
        <begin position="101"/>
        <end position="124"/>
    </location>
</feature>
<protein>
    <submittedName>
        <fullName evidence="7">ATP synthase I chain</fullName>
    </submittedName>
</protein>
<evidence type="ECO:0000256" key="1">
    <source>
        <dbReference type="ARBA" id="ARBA00004651"/>
    </source>
</evidence>
<evidence type="ECO:0000313" key="7">
    <source>
        <dbReference type="EMBL" id="SCX77318.1"/>
    </source>
</evidence>
<evidence type="ECO:0000256" key="2">
    <source>
        <dbReference type="ARBA" id="ARBA00022475"/>
    </source>
</evidence>
<feature type="transmembrane region" description="Helical" evidence="6">
    <location>
        <begin position="7"/>
        <end position="29"/>
    </location>
</feature>
<dbReference type="AlphaFoldDB" id="A0A1G5AHH2"/>
<dbReference type="GO" id="GO:0005886">
    <property type="term" value="C:plasma membrane"/>
    <property type="evidence" value="ECO:0007669"/>
    <property type="project" value="UniProtKB-SubCell"/>
</dbReference>
<dbReference type="RefSeq" id="WP_092207354.1">
    <property type="nucleotide sequence ID" value="NZ_FMUX01000001.1"/>
</dbReference>
<sequence>MGVQQRILGFVTRANWVLLALAAVMGPIFFPADVAMGLTCGALIVTANFHLLSRTLEKGFRPRQLASGNVILAKYYVRFLISAVIIFFLISKHLVDPLGLILGLSVVVVSVTLATVCELMKLIFKEAV</sequence>
<evidence type="ECO:0000256" key="6">
    <source>
        <dbReference type="SAM" id="Phobius"/>
    </source>
</evidence>
<dbReference type="OrthoDB" id="5420389at2"/>
<proteinExistence type="predicted"/>
<evidence type="ECO:0000313" key="8">
    <source>
        <dbReference type="Proteomes" id="UP000198870"/>
    </source>
</evidence>
<dbReference type="EMBL" id="FMUX01000001">
    <property type="protein sequence ID" value="SCX77318.1"/>
    <property type="molecule type" value="Genomic_DNA"/>
</dbReference>
<evidence type="ECO:0000256" key="4">
    <source>
        <dbReference type="ARBA" id="ARBA00022989"/>
    </source>
</evidence>
<name>A0A1G5AHH2_9BACT</name>
<dbReference type="InterPro" id="IPR005598">
    <property type="entry name" value="ATP_synth_I"/>
</dbReference>